<evidence type="ECO:0000313" key="1">
    <source>
        <dbReference type="EMBL" id="GAA0471993.1"/>
    </source>
</evidence>
<keyword evidence="2" id="KW-1185">Reference proteome</keyword>
<accession>A0ABP3K5E8</accession>
<dbReference type="EMBL" id="BAAACZ010000030">
    <property type="protein sequence ID" value="GAA0471993.1"/>
    <property type="molecule type" value="Genomic_DNA"/>
</dbReference>
<dbReference type="Proteomes" id="UP001500740">
    <property type="component" value="Unassembled WGS sequence"/>
</dbReference>
<evidence type="ECO:0000313" key="2">
    <source>
        <dbReference type="Proteomes" id="UP001500740"/>
    </source>
</evidence>
<proteinExistence type="predicted"/>
<gene>
    <name evidence="1" type="ORF">GCM10008935_29950</name>
</gene>
<name>A0ABP3K5E8_9BACI</name>
<protein>
    <submittedName>
        <fullName evidence="1">Uncharacterized protein</fullName>
    </submittedName>
</protein>
<comment type="caution">
    <text evidence="1">The sequence shown here is derived from an EMBL/GenBank/DDBJ whole genome shotgun (WGS) entry which is preliminary data.</text>
</comment>
<organism evidence="1 2">
    <name type="scientific">Alkalibacillus silvisoli</name>
    <dbReference type="NCBI Taxonomy" id="392823"/>
    <lineage>
        <taxon>Bacteria</taxon>
        <taxon>Bacillati</taxon>
        <taxon>Bacillota</taxon>
        <taxon>Bacilli</taxon>
        <taxon>Bacillales</taxon>
        <taxon>Bacillaceae</taxon>
        <taxon>Alkalibacillus</taxon>
    </lineage>
</organism>
<reference evidence="2" key="1">
    <citation type="journal article" date="2019" name="Int. J. Syst. Evol. Microbiol.">
        <title>The Global Catalogue of Microorganisms (GCM) 10K type strain sequencing project: providing services to taxonomists for standard genome sequencing and annotation.</title>
        <authorList>
            <consortium name="The Broad Institute Genomics Platform"/>
            <consortium name="The Broad Institute Genome Sequencing Center for Infectious Disease"/>
            <person name="Wu L."/>
            <person name="Ma J."/>
        </authorList>
    </citation>
    <scope>NUCLEOTIDE SEQUENCE [LARGE SCALE GENOMIC DNA]</scope>
    <source>
        <strain evidence="2">JCM 14193</strain>
    </source>
</reference>
<sequence length="41" mass="4221">MGSSKYKLSIAASMEAKNAAVLAKNVPINPNAAIVPRPLAI</sequence>